<feature type="non-terminal residue" evidence="2">
    <location>
        <position position="1"/>
    </location>
</feature>
<gene>
    <name evidence="2" type="ORF">SCHPADRAFT_897454</name>
</gene>
<feature type="region of interest" description="Disordered" evidence="1">
    <location>
        <begin position="82"/>
        <end position="127"/>
    </location>
</feature>
<dbReference type="EMBL" id="KQ086885">
    <property type="protein sequence ID" value="KLO03910.1"/>
    <property type="molecule type" value="Genomic_DNA"/>
</dbReference>
<dbReference type="AlphaFoldDB" id="A0A0H2QWJ0"/>
<feature type="compositionally biased region" description="Basic and acidic residues" evidence="1">
    <location>
        <begin position="112"/>
        <end position="124"/>
    </location>
</feature>
<feature type="compositionally biased region" description="Low complexity" evidence="1">
    <location>
        <begin position="93"/>
        <end position="108"/>
    </location>
</feature>
<organism evidence="2 3">
    <name type="scientific">Schizopora paradoxa</name>
    <dbReference type="NCBI Taxonomy" id="27342"/>
    <lineage>
        <taxon>Eukaryota</taxon>
        <taxon>Fungi</taxon>
        <taxon>Dikarya</taxon>
        <taxon>Basidiomycota</taxon>
        <taxon>Agaricomycotina</taxon>
        <taxon>Agaricomycetes</taxon>
        <taxon>Hymenochaetales</taxon>
        <taxon>Schizoporaceae</taxon>
        <taxon>Schizopora</taxon>
    </lineage>
</organism>
<protein>
    <submittedName>
        <fullName evidence="2">Uncharacterized protein</fullName>
    </submittedName>
</protein>
<evidence type="ECO:0000256" key="1">
    <source>
        <dbReference type="SAM" id="MobiDB-lite"/>
    </source>
</evidence>
<evidence type="ECO:0000313" key="3">
    <source>
        <dbReference type="Proteomes" id="UP000053477"/>
    </source>
</evidence>
<proteinExistence type="predicted"/>
<dbReference type="InParanoid" id="A0A0H2QWJ0"/>
<accession>A0A0H2QWJ0</accession>
<name>A0A0H2QWJ0_9AGAM</name>
<sequence>HDSTEGKTELFWDYVDSSLSNTRTELIDAVKGTSQSSDPKVFNLEVGALVHSFLDIKLKDDYNLYGTPSIVALTIAPSRSAGVAQTPANGGLRTSASSSKSKTRNSGSGTRGTDRQEAKSRDSTRLSIGVWGPPLGGPYFTLPVRVSASGSRVGQRSRKVAHDESAVERGICRTFPGSAPLLAIAAVFLKVQDAGSNAEILSKSHPQRHCEALRSKGGVASAGSYFTLGTRCRLFGNRLPLGLLYVDDQRTMRRIIKITEDTHTRRQEVLQTPLVDHWGPVRTATSPLKNELIPNLMLYNF</sequence>
<keyword evidence="3" id="KW-1185">Reference proteome</keyword>
<dbReference type="Proteomes" id="UP000053477">
    <property type="component" value="Unassembled WGS sequence"/>
</dbReference>
<reference evidence="2 3" key="1">
    <citation type="submission" date="2015-04" db="EMBL/GenBank/DDBJ databases">
        <title>Complete genome sequence of Schizopora paradoxa KUC8140, a cosmopolitan wood degrader in East Asia.</title>
        <authorList>
            <consortium name="DOE Joint Genome Institute"/>
            <person name="Min B."/>
            <person name="Park H."/>
            <person name="Jang Y."/>
            <person name="Kim J.-J."/>
            <person name="Kim K.H."/>
            <person name="Pangilinan J."/>
            <person name="Lipzen A."/>
            <person name="Riley R."/>
            <person name="Grigoriev I.V."/>
            <person name="Spatafora J.W."/>
            <person name="Choi I.-G."/>
        </authorList>
    </citation>
    <scope>NUCLEOTIDE SEQUENCE [LARGE SCALE GENOMIC DNA]</scope>
    <source>
        <strain evidence="2 3">KUC8140</strain>
    </source>
</reference>
<evidence type="ECO:0000313" key="2">
    <source>
        <dbReference type="EMBL" id="KLO03910.1"/>
    </source>
</evidence>